<sequence>MQSQQYLISDIAPTAQTKGSPRNVYTDSRSLTVQADAMGRRFSTGTAATFTTALSHFSNSPALSPHIEERNTHDVADPFGNSDLRMSQYYSLPVVSTGKQSIEMQEMNPELNDHNWSLEAANVINFQALASFPCALPDDHAQNWENDELRHLADQPARPTTSGYISGYGDRPITSGTQMTFASDAASFLSDSIAQHDRVALPYTSDFAISNNADVGNIYCEYPTAVVGEEKQLEDQTHDLQFCQPPFETNPESSFRDLGFGAGMIDGTRGFNGSDANTTCNVTDASIANMESACEQFGLLVPGDQGQVYQNDGSMDMGGTLEPAPNPSFTLTYPTTPEAFDPFCSVAQMQAQEPNTGLESTNPDMSIYEQSLGLMQGYARLTPDSVLDPSLSMPPDFSQPEYGFPGDMLDAPSAFPQLPEQEFTQSSDYDFTSARPSGSREYRSFSLPSAPYEYARTTTSARPNLSQFEGLASELPPQSPLWRCSVSVQPNAPIQSVTTGISMASTAASVEPRSRPATAIGLGTGHSISPSLDTEEAKQEQREKHHQQTRARKESKLKNRMMRRASEQVAQAANLRIAPKSKMALGDNAQGGGDVSRPTSQGQQVEASGEDSNQQPVKAVEDSSTQPMVNDASTPRILTCDTPSGPRKYAAISRAARTVCPSIRPKRPCPYANCSNVNGFSGDHELRRHIIREHSNRRPVWVLVDISPDKSVLSNCKKCLSGKRYNAVYNAAEHLRRHLVKKDKLQKTQKAQAKLPLKTLQPWMRMYEEINIGDGRPILVEVHAKNKGHDEHKHEPGEHHKQETETLKIEDDEMLPNTGCDAMAKSDIRRFAPSPSPSPPLSVASSYHSAPSPQD</sequence>
<feature type="region of interest" description="Disordered" evidence="1">
    <location>
        <begin position="787"/>
        <end position="855"/>
    </location>
</feature>
<protein>
    <recommendedName>
        <fullName evidence="2">DUF7896 domain-containing protein</fullName>
    </recommendedName>
</protein>
<dbReference type="Proteomes" id="UP000242877">
    <property type="component" value="Unassembled WGS sequence"/>
</dbReference>
<keyword evidence="4" id="KW-1185">Reference proteome</keyword>
<proteinExistence type="predicted"/>
<dbReference type="Pfam" id="PF25438">
    <property type="entry name" value="DUF7896"/>
    <property type="match status" value="1"/>
</dbReference>
<dbReference type="PANTHER" id="PTHR42031:SF1">
    <property type="entry name" value="KEY LIME PATHOGENICITY PROTEIN"/>
    <property type="match status" value="1"/>
</dbReference>
<feature type="region of interest" description="Disordered" evidence="1">
    <location>
        <begin position="505"/>
        <end position="642"/>
    </location>
</feature>
<evidence type="ECO:0000256" key="1">
    <source>
        <dbReference type="SAM" id="MobiDB-lite"/>
    </source>
</evidence>
<dbReference type="OrthoDB" id="5377599at2759"/>
<feature type="compositionally biased region" description="Polar residues" evidence="1">
    <location>
        <begin position="597"/>
        <end position="633"/>
    </location>
</feature>
<feature type="compositionally biased region" description="Basic and acidic residues" evidence="1">
    <location>
        <begin position="787"/>
        <end position="809"/>
    </location>
</feature>
<feature type="compositionally biased region" description="Polar residues" evidence="1">
    <location>
        <begin position="14"/>
        <end position="25"/>
    </location>
</feature>
<dbReference type="AlphaFoldDB" id="A0A167WHV4"/>
<feature type="region of interest" description="Disordered" evidence="1">
    <location>
        <begin position="1"/>
        <end position="25"/>
    </location>
</feature>
<dbReference type="EMBL" id="AZGZ01000023">
    <property type="protein sequence ID" value="KZZ88867.1"/>
    <property type="molecule type" value="Genomic_DNA"/>
</dbReference>
<comment type="caution">
    <text evidence="3">The sequence shown here is derived from an EMBL/GenBank/DDBJ whole genome shotgun (WGS) entry which is preliminary data.</text>
</comment>
<accession>A0A167WHV4</accession>
<reference evidence="3 4" key="1">
    <citation type="journal article" date="2016" name="Genome Biol. Evol.">
        <title>Divergent and convergent evolution of fungal pathogenicity.</title>
        <authorList>
            <person name="Shang Y."/>
            <person name="Xiao G."/>
            <person name="Zheng P."/>
            <person name="Cen K."/>
            <person name="Zhan S."/>
            <person name="Wang C."/>
        </authorList>
    </citation>
    <scope>NUCLEOTIDE SEQUENCE [LARGE SCALE GENOMIC DNA]</scope>
    <source>
        <strain evidence="3 4">ARSEF 7405</strain>
    </source>
</reference>
<evidence type="ECO:0000313" key="4">
    <source>
        <dbReference type="Proteomes" id="UP000242877"/>
    </source>
</evidence>
<dbReference type="VEuPathDB" id="FungiDB:AAP_04659"/>
<name>A0A167WHV4_9EURO</name>
<gene>
    <name evidence="3" type="ORF">AAP_04659</name>
</gene>
<dbReference type="InterPro" id="IPR057218">
    <property type="entry name" value="DUF7896"/>
</dbReference>
<feature type="domain" description="DUF7896" evidence="2">
    <location>
        <begin position="699"/>
        <end position="766"/>
    </location>
</feature>
<organism evidence="3 4">
    <name type="scientific">Ascosphaera apis ARSEF 7405</name>
    <dbReference type="NCBI Taxonomy" id="392613"/>
    <lineage>
        <taxon>Eukaryota</taxon>
        <taxon>Fungi</taxon>
        <taxon>Dikarya</taxon>
        <taxon>Ascomycota</taxon>
        <taxon>Pezizomycotina</taxon>
        <taxon>Eurotiomycetes</taxon>
        <taxon>Eurotiomycetidae</taxon>
        <taxon>Onygenales</taxon>
        <taxon>Ascosphaeraceae</taxon>
        <taxon>Ascosphaera</taxon>
    </lineage>
</organism>
<evidence type="ECO:0000259" key="2">
    <source>
        <dbReference type="Pfam" id="PF25438"/>
    </source>
</evidence>
<dbReference type="PANTHER" id="PTHR42031">
    <property type="entry name" value="KEY LIME PATHOGENICITY PROTEIN"/>
    <property type="match status" value="1"/>
</dbReference>
<evidence type="ECO:0000313" key="3">
    <source>
        <dbReference type="EMBL" id="KZZ88867.1"/>
    </source>
</evidence>